<dbReference type="InterPro" id="IPR044647">
    <property type="entry name" value="RTNLB17/18/21"/>
</dbReference>
<feature type="region of interest" description="Disordered" evidence="7">
    <location>
        <begin position="1"/>
        <end position="62"/>
    </location>
</feature>
<feature type="compositionally biased region" description="Basic residues" evidence="7">
    <location>
        <begin position="156"/>
        <end position="167"/>
    </location>
</feature>
<keyword evidence="3 6" id="KW-0256">Endoplasmic reticulum</keyword>
<dbReference type="GO" id="GO:0005789">
    <property type="term" value="C:endoplasmic reticulum membrane"/>
    <property type="evidence" value="ECO:0007669"/>
    <property type="project" value="UniProtKB-SubCell"/>
</dbReference>
<evidence type="ECO:0000313" key="10">
    <source>
        <dbReference type="Proteomes" id="UP000035740"/>
    </source>
</evidence>
<comment type="subcellular location">
    <subcellularLocation>
        <location evidence="1 6">Endoplasmic reticulum membrane</location>
        <topology evidence="1 6">Multi-pass membrane protein</topology>
    </subcellularLocation>
</comment>
<dbReference type="PROSITE" id="PS50845">
    <property type="entry name" value="RETICULON"/>
    <property type="match status" value="1"/>
</dbReference>
<dbReference type="OMA" id="MAAMAMD"/>
<sequence length="448" mass="50555">MESIKTPISHKSEPSHPRKSASRLALMANNPDFGSDTEHQIPHFSVEYAPSPSPPNSTKTPSLLTPSKLSVTKPKNFLPLHEHLLLSPSPVRKSRTRLSDRLDVADDHAEHRRRCKVRTSSNGLSACFSPRNLRRSRRRIDQEERDFASVEEVIKPRKRRNSGKSKKEKLTSAPSFALSKDNDGEESTLDRVSQLIWELIMWRDVAKSSLWFGFGCVCFLSSCFTKGVNFSLFSLISQLGLLLLAASFIANSLHQRENVARNMEVSLKEDDILRVIKVILPALNLVISKTRELFSGEPSMTLKVALFLLVGAEYGHLLTLWRLCALGFFTSFTAPKLYSSYSAQIDSKAEQFKSRVLEAWRACYHKKIVAGSAATAFWNMSSLKTRIFAAFISLVILRYYRQLSKDKTEEEPASAETDVQPQRQTAVQEQEQEQEIEPQKVLVVADGK</sequence>
<dbReference type="KEGG" id="bvg:104885125"/>
<evidence type="ECO:0000256" key="2">
    <source>
        <dbReference type="ARBA" id="ARBA00022692"/>
    </source>
</evidence>
<protein>
    <recommendedName>
        <fullName evidence="6">Reticulon-like protein</fullName>
    </recommendedName>
</protein>
<evidence type="ECO:0000256" key="1">
    <source>
        <dbReference type="ARBA" id="ARBA00004477"/>
    </source>
</evidence>
<dbReference type="PANTHER" id="PTHR46626">
    <property type="entry name" value="RETICULON-LIKE PROTEIN B17"/>
    <property type="match status" value="1"/>
</dbReference>
<keyword evidence="5" id="KW-0472">Membrane</keyword>
<dbReference type="EMBL" id="KQ090738">
    <property type="protein sequence ID" value="KMS94873.1"/>
    <property type="molecule type" value="Genomic_DNA"/>
</dbReference>
<dbReference type="OrthoDB" id="783438at2759"/>
<evidence type="ECO:0000259" key="8">
    <source>
        <dbReference type="PROSITE" id="PS50845"/>
    </source>
</evidence>
<feature type="compositionally biased region" description="Low complexity" evidence="7">
    <location>
        <begin position="420"/>
        <end position="429"/>
    </location>
</feature>
<feature type="domain" description="Reticulon" evidence="8">
    <location>
        <begin position="196"/>
        <end position="346"/>
    </location>
</feature>
<organism evidence="9 10">
    <name type="scientific">Beta vulgaris subsp. vulgaris</name>
    <name type="common">Beet</name>
    <dbReference type="NCBI Taxonomy" id="3555"/>
    <lineage>
        <taxon>Eukaryota</taxon>
        <taxon>Viridiplantae</taxon>
        <taxon>Streptophyta</taxon>
        <taxon>Embryophyta</taxon>
        <taxon>Tracheophyta</taxon>
        <taxon>Spermatophyta</taxon>
        <taxon>Magnoliopsida</taxon>
        <taxon>eudicotyledons</taxon>
        <taxon>Gunneridae</taxon>
        <taxon>Pentapetalae</taxon>
        <taxon>Caryophyllales</taxon>
        <taxon>Chenopodiaceae</taxon>
        <taxon>Betoideae</taxon>
        <taxon>Beta</taxon>
    </lineage>
</organism>
<gene>
    <name evidence="9" type="ORF">BVRB_014500</name>
</gene>
<dbReference type="AlphaFoldDB" id="A0A0J8B4T6"/>
<dbReference type="Proteomes" id="UP000035740">
    <property type="component" value="Unassembled WGS sequence"/>
</dbReference>
<name>A0A0J8B4T6_BETVV</name>
<dbReference type="Pfam" id="PF02453">
    <property type="entry name" value="Reticulon"/>
    <property type="match status" value="1"/>
</dbReference>
<evidence type="ECO:0000313" key="9">
    <source>
        <dbReference type="EMBL" id="KMS94873.1"/>
    </source>
</evidence>
<evidence type="ECO:0000256" key="4">
    <source>
        <dbReference type="ARBA" id="ARBA00022989"/>
    </source>
</evidence>
<proteinExistence type="predicted"/>
<reference evidence="9 10" key="1">
    <citation type="journal article" date="2014" name="Nature">
        <title>The genome of the recently domesticated crop plant sugar beet (Beta vulgaris).</title>
        <authorList>
            <person name="Dohm J.C."/>
            <person name="Minoche A.E."/>
            <person name="Holtgrawe D."/>
            <person name="Capella-Gutierrez S."/>
            <person name="Zakrzewski F."/>
            <person name="Tafer H."/>
            <person name="Rupp O."/>
            <person name="Sorensen T.R."/>
            <person name="Stracke R."/>
            <person name="Reinhardt R."/>
            <person name="Goesmann A."/>
            <person name="Kraft T."/>
            <person name="Schulz B."/>
            <person name="Stadler P.F."/>
            <person name="Schmidt T."/>
            <person name="Gabaldon T."/>
            <person name="Lehrach H."/>
            <person name="Weisshaar B."/>
            <person name="Himmelbauer H."/>
        </authorList>
    </citation>
    <scope>NUCLEOTIDE SEQUENCE [LARGE SCALE GENOMIC DNA]</scope>
    <source>
        <tissue evidence="9">Taproot</tissue>
    </source>
</reference>
<dbReference type="PANTHER" id="PTHR46626:SF2">
    <property type="entry name" value="RETICULON-LIKE PROTEIN B17"/>
    <property type="match status" value="1"/>
</dbReference>
<dbReference type="InterPro" id="IPR003388">
    <property type="entry name" value="Reticulon"/>
</dbReference>
<feature type="region of interest" description="Disordered" evidence="7">
    <location>
        <begin position="155"/>
        <end position="184"/>
    </location>
</feature>
<evidence type="ECO:0000256" key="5">
    <source>
        <dbReference type="ARBA" id="ARBA00023136"/>
    </source>
</evidence>
<keyword evidence="10" id="KW-1185">Reference proteome</keyword>
<feature type="region of interest" description="Disordered" evidence="7">
    <location>
        <begin position="408"/>
        <end position="438"/>
    </location>
</feature>
<dbReference type="eggNOG" id="ENOG502QU5C">
    <property type="taxonomic scope" value="Eukaryota"/>
</dbReference>
<evidence type="ECO:0000256" key="7">
    <source>
        <dbReference type="SAM" id="MobiDB-lite"/>
    </source>
</evidence>
<accession>A0A0J8B4T6</accession>
<keyword evidence="2" id="KW-0812">Transmembrane</keyword>
<keyword evidence="4" id="KW-1133">Transmembrane helix</keyword>
<evidence type="ECO:0000256" key="3">
    <source>
        <dbReference type="ARBA" id="ARBA00022824"/>
    </source>
</evidence>
<dbReference type="Gramene" id="KMS94873">
    <property type="protein sequence ID" value="KMS94873"/>
    <property type="gene ID" value="BVRB_014500"/>
</dbReference>
<evidence type="ECO:0000256" key="6">
    <source>
        <dbReference type="RuleBase" id="RU363132"/>
    </source>
</evidence>